<dbReference type="AlphaFoldDB" id="A0A1G8I7A9"/>
<proteinExistence type="predicted"/>
<evidence type="ECO:0000313" key="1">
    <source>
        <dbReference type="EMBL" id="SDI14855.1"/>
    </source>
</evidence>
<accession>A0A1G8I7A9</accession>
<dbReference type="RefSeq" id="WP_072737392.1">
    <property type="nucleotide sequence ID" value="NZ_CP048813.1"/>
</dbReference>
<protein>
    <recommendedName>
        <fullName evidence="3">1,4-alpha-glucan branching enzyme</fullName>
    </recommendedName>
</protein>
<gene>
    <name evidence="1" type="ORF">SAMN05444695_105185</name>
</gene>
<evidence type="ECO:0008006" key="3">
    <source>
        <dbReference type="Google" id="ProtNLM"/>
    </source>
</evidence>
<keyword evidence="2" id="KW-1185">Reference proteome</keyword>
<sequence length="93" mass="10314">MSTPRTTTDHDEIRAWVEARDGAPARVPAAEAQGGGGVLRLDFTGGASSEDIEHIPWDEWLDLFDDQGLAFTHKDIDVPGEESTYFDFTPRHD</sequence>
<organism evidence="1 2">
    <name type="scientific">Rhodococcus triatomae</name>
    <dbReference type="NCBI Taxonomy" id="300028"/>
    <lineage>
        <taxon>Bacteria</taxon>
        <taxon>Bacillati</taxon>
        <taxon>Actinomycetota</taxon>
        <taxon>Actinomycetes</taxon>
        <taxon>Mycobacteriales</taxon>
        <taxon>Nocardiaceae</taxon>
        <taxon>Rhodococcus</taxon>
    </lineage>
</organism>
<dbReference type="OrthoDB" id="9808866at2"/>
<dbReference type="EMBL" id="FNDN01000005">
    <property type="protein sequence ID" value="SDI14855.1"/>
    <property type="molecule type" value="Genomic_DNA"/>
</dbReference>
<name>A0A1G8I7A9_9NOCA</name>
<evidence type="ECO:0000313" key="2">
    <source>
        <dbReference type="Proteomes" id="UP000183263"/>
    </source>
</evidence>
<dbReference type="Proteomes" id="UP000183263">
    <property type="component" value="Unassembled WGS sequence"/>
</dbReference>
<reference evidence="1 2" key="1">
    <citation type="submission" date="2016-10" db="EMBL/GenBank/DDBJ databases">
        <authorList>
            <person name="de Groot N.N."/>
        </authorList>
    </citation>
    <scope>NUCLEOTIDE SEQUENCE [LARGE SCALE GENOMIC DNA]</scope>
    <source>
        <strain evidence="1 2">DSM 44892</strain>
    </source>
</reference>